<protein>
    <recommendedName>
        <fullName evidence="3">NB-ARC domain-containing protein</fullName>
    </recommendedName>
</protein>
<evidence type="ECO:0000313" key="2">
    <source>
        <dbReference type="Proteomes" id="UP001154252"/>
    </source>
</evidence>
<dbReference type="InterPro" id="IPR027417">
    <property type="entry name" value="P-loop_NTPase"/>
</dbReference>
<dbReference type="OrthoDB" id="4365473at2759"/>
<keyword evidence="2" id="KW-1185">Reference proteome</keyword>
<evidence type="ECO:0008006" key="3">
    <source>
        <dbReference type="Google" id="ProtNLM"/>
    </source>
</evidence>
<gene>
    <name evidence="1" type="ORF">PEGY_LOCUS3234</name>
</gene>
<dbReference type="Proteomes" id="UP001154252">
    <property type="component" value="Unassembled WGS sequence"/>
</dbReference>
<reference evidence="1" key="1">
    <citation type="submission" date="2021-07" db="EMBL/GenBank/DDBJ databases">
        <authorList>
            <person name="Branca A.L. A."/>
        </authorList>
    </citation>
    <scope>NUCLEOTIDE SEQUENCE</scope>
</reference>
<name>A0A9W4P384_9EURO</name>
<dbReference type="Gene3D" id="3.40.50.300">
    <property type="entry name" value="P-loop containing nucleotide triphosphate hydrolases"/>
    <property type="match status" value="1"/>
</dbReference>
<dbReference type="SUPFAM" id="SSF52540">
    <property type="entry name" value="P-loop containing nucleoside triphosphate hydrolases"/>
    <property type="match status" value="1"/>
</dbReference>
<sequence>MLNNKVLSICGKTGTNLPKNRHGLMKLLRIRYHQKLFQILQHRLSDQESSMKDSIDKRHLYNQYNTRQDHLGSLGLPNEVGSRQVDIPLSLANKKTSFVIPGLISDLYHGGNDYFGDLLRKLNPSWTKGSVHQREVIWIYGTKGLGKTHLCSEFADKHKTCYSGVFWFSFSKEQTRFESLDPSSKIRTLHQLSDVQEPWLLIIDNAPSLTEAEELFPCGDKGHILVTTKSSPARTTDSIHVLDMDHEDKKGFLLWDAGFVKPWSDSDIAWNEDVGEWNSRAIPHRNWTDTPISKDALKLLNISSFFTTRYITLVTLAKSLIIYEAVVKEQRRKQSNIWAGTCRIIKFSPTKLARQNGEVHNMPQASPCRQIPGSLDRSRATCARTEFVDMSSLQHHPSNDTYSMDAAVRSWKTYVNLTTNFSRTLPTG</sequence>
<comment type="caution">
    <text evidence="1">The sequence shown here is derived from an EMBL/GenBank/DDBJ whole genome shotgun (WGS) entry which is preliminary data.</text>
</comment>
<proteinExistence type="predicted"/>
<dbReference type="EMBL" id="CAJVRC010000845">
    <property type="protein sequence ID" value="CAG8892642.1"/>
    <property type="molecule type" value="Genomic_DNA"/>
</dbReference>
<dbReference type="AlphaFoldDB" id="A0A9W4P384"/>
<organism evidence="1 2">
    <name type="scientific">Penicillium egyptiacum</name>
    <dbReference type="NCBI Taxonomy" id="1303716"/>
    <lineage>
        <taxon>Eukaryota</taxon>
        <taxon>Fungi</taxon>
        <taxon>Dikarya</taxon>
        <taxon>Ascomycota</taxon>
        <taxon>Pezizomycotina</taxon>
        <taxon>Eurotiomycetes</taxon>
        <taxon>Eurotiomycetidae</taxon>
        <taxon>Eurotiales</taxon>
        <taxon>Aspergillaceae</taxon>
        <taxon>Penicillium</taxon>
    </lineage>
</organism>
<accession>A0A9W4P384</accession>
<evidence type="ECO:0000313" key="1">
    <source>
        <dbReference type="EMBL" id="CAG8892642.1"/>
    </source>
</evidence>